<dbReference type="EMBL" id="JPMD01000007">
    <property type="protein sequence ID" value="KEZ87854.1"/>
    <property type="molecule type" value="Genomic_DNA"/>
</dbReference>
<evidence type="ECO:0000259" key="1">
    <source>
        <dbReference type="Pfam" id="PF22746"/>
    </source>
</evidence>
<name>A0A084JFX0_9CLOT</name>
<feature type="domain" description="YvlB/LiaX N-terminal" evidence="1">
    <location>
        <begin position="2"/>
        <end position="32"/>
    </location>
</feature>
<proteinExistence type="predicted"/>
<dbReference type="InterPro" id="IPR053959">
    <property type="entry name" value="YvlB/LiaX_N"/>
</dbReference>
<dbReference type="Proteomes" id="UP000028542">
    <property type="component" value="Unassembled WGS sequence"/>
</dbReference>
<keyword evidence="3" id="KW-1185">Reference proteome</keyword>
<organism evidence="2 3">
    <name type="scientific">Clostridium sulfidigenes</name>
    <dbReference type="NCBI Taxonomy" id="318464"/>
    <lineage>
        <taxon>Bacteria</taxon>
        <taxon>Bacillati</taxon>
        <taxon>Bacillota</taxon>
        <taxon>Clostridia</taxon>
        <taxon>Eubacteriales</taxon>
        <taxon>Clostridiaceae</taxon>
        <taxon>Clostridium</taxon>
    </lineage>
</organism>
<dbReference type="STRING" id="318464.IO99_04035"/>
<comment type="caution">
    <text evidence="2">The sequence shown here is derived from an EMBL/GenBank/DDBJ whole genome shotgun (WGS) entry which is preliminary data.</text>
</comment>
<evidence type="ECO:0000313" key="3">
    <source>
        <dbReference type="Proteomes" id="UP000028542"/>
    </source>
</evidence>
<dbReference type="RefSeq" id="WP_035130552.1">
    <property type="nucleotide sequence ID" value="NZ_JBQHQR010000009.1"/>
</dbReference>
<dbReference type="Pfam" id="PF22746">
    <property type="entry name" value="SHOCT-like_DUF2089-C"/>
    <property type="match status" value="1"/>
</dbReference>
<protein>
    <recommendedName>
        <fullName evidence="1">YvlB/LiaX N-terminal domain-containing protein</fullName>
    </recommendedName>
</protein>
<reference evidence="2 3" key="1">
    <citation type="submission" date="2014-07" db="EMBL/GenBank/DDBJ databases">
        <title>Draft genome of Clostridium sulfidigenes 113A isolated from sediments associated with methane hydrate from Krishna Godavari basin.</title>
        <authorList>
            <person name="Honkalas V.S."/>
            <person name="Dabir A.P."/>
            <person name="Arora P."/>
            <person name="Dhakephalkar P.K."/>
        </authorList>
    </citation>
    <scope>NUCLEOTIDE SEQUENCE [LARGE SCALE GENOMIC DNA]</scope>
    <source>
        <strain evidence="2 3">113A</strain>
    </source>
</reference>
<dbReference type="AlphaFoldDB" id="A0A084JFX0"/>
<evidence type="ECO:0000313" key="2">
    <source>
        <dbReference type="EMBL" id="KEZ87854.1"/>
    </source>
</evidence>
<accession>A0A084JFX0</accession>
<gene>
    <name evidence="2" type="ORF">IO99_04035</name>
</gene>
<sequence>MEDKLRILKMVEEGKLTGEQASKLLETLEKNDGDKVKGEDDDEFFKIPKSTNGTRMLYIRIKSHDGENVKVTIPLEVIKIMASAGSNVIESMDKYDIKIDMILEAIDKGVVGPIVQVDTDEGDKILIEIA</sequence>